<comment type="caution">
    <text evidence="3">The sequence shown here is derived from an EMBL/GenBank/DDBJ whole genome shotgun (WGS) entry which is preliminary data.</text>
</comment>
<keyword evidence="2" id="KW-1133">Transmembrane helix</keyword>
<evidence type="ECO:0000313" key="3">
    <source>
        <dbReference type="EMBL" id="MET4754897.1"/>
    </source>
</evidence>
<dbReference type="RefSeq" id="WP_354011696.1">
    <property type="nucleotide sequence ID" value="NZ_JBEWTA010000003.1"/>
</dbReference>
<feature type="region of interest" description="Disordered" evidence="1">
    <location>
        <begin position="66"/>
        <end position="96"/>
    </location>
</feature>
<evidence type="ECO:0000256" key="2">
    <source>
        <dbReference type="SAM" id="Phobius"/>
    </source>
</evidence>
<keyword evidence="2" id="KW-0472">Membrane</keyword>
<feature type="transmembrane region" description="Helical" evidence="2">
    <location>
        <begin position="46"/>
        <end position="66"/>
    </location>
</feature>
<reference evidence="3 4" key="1">
    <citation type="submission" date="2024-06" db="EMBL/GenBank/DDBJ databases">
        <title>Genomic Encyclopedia of Type Strains, Phase V (KMG-V): Genome sequencing to study the core and pangenomes of soil and plant-associated prokaryotes.</title>
        <authorList>
            <person name="Whitman W."/>
        </authorList>
    </citation>
    <scope>NUCLEOTIDE SEQUENCE [LARGE SCALE GENOMIC DNA]</scope>
    <source>
        <strain evidence="3 4">NE40</strain>
    </source>
</reference>
<evidence type="ECO:0000313" key="4">
    <source>
        <dbReference type="Proteomes" id="UP001549366"/>
    </source>
</evidence>
<dbReference type="EMBL" id="JBEWTB010000001">
    <property type="protein sequence ID" value="MET4754897.1"/>
    <property type="molecule type" value="Genomic_DNA"/>
</dbReference>
<evidence type="ECO:0000256" key="1">
    <source>
        <dbReference type="SAM" id="MobiDB-lite"/>
    </source>
</evidence>
<keyword evidence="4" id="KW-1185">Reference proteome</keyword>
<protein>
    <submittedName>
        <fullName evidence="3">Uncharacterized protein</fullName>
    </submittedName>
</protein>
<sequence length="496" mass="55635">MKPLLKILSIPILVVMLLQLNSAKAGWSSPWMTSDGKGYSSVRVGLTVVGVLVVAAAGGIIGGTIASSNSKPDPTSPPDNTRSTSPESRIKEYKTLEDLSEPDDDYQKKIIKEMKLLPFKESEDNYSDTTASHYLWARATFLDNYDKFKDKIKPALFPFNSWYDAKSPSSACMSELPKPFKKESRCNDGHLTGFCLIKFEQNGKERTLVGLLANTSDNVSGCQLGWRDDLDYGRRLPRNALLTDKRYYQINVITPAQTYKFNKKPAKNITFASTVFYKGHIRHETLCREAGGPGTEWYLSNGERGADPCRELSAAPPDIDFGGYFVPHRRIAGEVDYPARVDWKETTTDHGSAVNDEVQANFCAPKKLFKEFILGSVGEHRFCRYINAKGNAGYVDKKPDGSVQSDFLRPSIKETVRWQTFKNAIPYNAIIAGLSYANAKIIKTERVYFCRYVDNYIYRYGQVIQNTDTCRSSLASVENIHSIDESKTFEVLVPAL</sequence>
<feature type="compositionally biased region" description="Polar residues" evidence="1">
    <location>
        <begin position="67"/>
        <end position="87"/>
    </location>
</feature>
<gene>
    <name evidence="3" type="ORF">V5J35_000089</name>
</gene>
<keyword evidence="2" id="KW-0812">Transmembrane</keyword>
<accession>A0ABV2SAV2</accession>
<name>A0ABV2SAV2_9GAMM</name>
<dbReference type="Proteomes" id="UP001549366">
    <property type="component" value="Unassembled WGS sequence"/>
</dbReference>
<proteinExistence type="predicted"/>
<organism evidence="3 4">
    <name type="scientific">Endozoicomonas lisbonensis</name>
    <dbReference type="NCBI Taxonomy" id="3120522"/>
    <lineage>
        <taxon>Bacteria</taxon>
        <taxon>Pseudomonadati</taxon>
        <taxon>Pseudomonadota</taxon>
        <taxon>Gammaproteobacteria</taxon>
        <taxon>Oceanospirillales</taxon>
        <taxon>Endozoicomonadaceae</taxon>
        <taxon>Endozoicomonas</taxon>
    </lineage>
</organism>